<dbReference type="PANTHER" id="PTHR43152">
    <property type="entry name" value="UVRABC SYSTEM PROTEIN A"/>
    <property type="match status" value="1"/>
</dbReference>
<organism evidence="11">
    <name type="scientific">marine sediment metagenome</name>
    <dbReference type="NCBI Taxonomy" id="412755"/>
    <lineage>
        <taxon>unclassified sequences</taxon>
        <taxon>metagenomes</taxon>
        <taxon>ecological metagenomes</taxon>
    </lineage>
</organism>
<keyword evidence="4" id="KW-0547">Nucleotide-binding</keyword>
<protein>
    <submittedName>
        <fullName evidence="11">Uncharacterized protein</fullName>
    </submittedName>
</protein>
<evidence type="ECO:0000256" key="7">
    <source>
        <dbReference type="ARBA" id="ARBA00022840"/>
    </source>
</evidence>
<proteinExistence type="predicted"/>
<name>X1MKW1_9ZZZZ</name>
<keyword evidence="8" id="KW-0267">Excision nuclease</keyword>
<keyword evidence="2" id="KW-0963">Cytoplasm</keyword>
<gene>
    <name evidence="11" type="ORF">S06H3_08213</name>
</gene>
<dbReference type="GO" id="GO:0006281">
    <property type="term" value="P:DNA repair"/>
    <property type="evidence" value="ECO:0007669"/>
    <property type="project" value="UniProtKB-KW"/>
</dbReference>
<dbReference type="GO" id="GO:0005524">
    <property type="term" value="F:ATP binding"/>
    <property type="evidence" value="ECO:0007669"/>
    <property type="project" value="UniProtKB-KW"/>
</dbReference>
<evidence type="ECO:0000256" key="1">
    <source>
        <dbReference type="ARBA" id="ARBA00004496"/>
    </source>
</evidence>
<evidence type="ECO:0000256" key="5">
    <source>
        <dbReference type="ARBA" id="ARBA00022763"/>
    </source>
</evidence>
<evidence type="ECO:0000256" key="9">
    <source>
        <dbReference type="ARBA" id="ARBA00023125"/>
    </source>
</evidence>
<keyword evidence="5" id="KW-0227">DNA damage</keyword>
<evidence type="ECO:0000256" key="10">
    <source>
        <dbReference type="ARBA" id="ARBA00023204"/>
    </source>
</evidence>
<keyword evidence="6" id="KW-0228">DNA excision</keyword>
<keyword evidence="7" id="KW-0067">ATP-binding</keyword>
<reference evidence="11" key="1">
    <citation type="journal article" date="2014" name="Front. Microbiol.">
        <title>High frequency of phylogenetically diverse reductive dehalogenase-homologous genes in deep subseafloor sedimentary metagenomes.</title>
        <authorList>
            <person name="Kawai M."/>
            <person name="Futagami T."/>
            <person name="Toyoda A."/>
            <person name="Takaki Y."/>
            <person name="Nishi S."/>
            <person name="Hori S."/>
            <person name="Arai W."/>
            <person name="Tsubouchi T."/>
            <person name="Morono Y."/>
            <person name="Uchiyama I."/>
            <person name="Ito T."/>
            <person name="Fujiyama A."/>
            <person name="Inagaki F."/>
            <person name="Takami H."/>
        </authorList>
    </citation>
    <scope>NUCLEOTIDE SEQUENCE</scope>
    <source>
        <strain evidence="11">Expedition CK06-06</strain>
    </source>
</reference>
<keyword evidence="9" id="KW-0238">DNA-binding</keyword>
<evidence type="ECO:0000256" key="6">
    <source>
        <dbReference type="ARBA" id="ARBA00022769"/>
    </source>
</evidence>
<evidence type="ECO:0000313" key="11">
    <source>
        <dbReference type="EMBL" id="GAI06964.1"/>
    </source>
</evidence>
<comment type="subcellular location">
    <subcellularLocation>
        <location evidence="1">Cytoplasm</location>
    </subcellularLocation>
</comment>
<sequence length="93" mass="10128">KRLKPESLAVTLVGKDIMDVTALSVTEALDWAEGLSSQISPRELTIANQIIKEIHARLGFLRDIGLSYLTIDRGSATLSSGEAGTQVCYYTRC</sequence>
<keyword evidence="3" id="KW-0677">Repeat</keyword>
<keyword evidence="10" id="KW-0234">DNA repair</keyword>
<dbReference type="Gene3D" id="1.20.1580.10">
    <property type="entry name" value="ABC transporter ATPase like domain"/>
    <property type="match status" value="1"/>
</dbReference>
<evidence type="ECO:0000256" key="3">
    <source>
        <dbReference type="ARBA" id="ARBA00022737"/>
    </source>
</evidence>
<evidence type="ECO:0000256" key="8">
    <source>
        <dbReference type="ARBA" id="ARBA00022881"/>
    </source>
</evidence>
<comment type="caution">
    <text evidence="11">The sequence shown here is derived from an EMBL/GenBank/DDBJ whole genome shotgun (WGS) entry which is preliminary data.</text>
</comment>
<evidence type="ECO:0000256" key="2">
    <source>
        <dbReference type="ARBA" id="ARBA00022490"/>
    </source>
</evidence>
<accession>X1MKW1</accession>
<dbReference type="PANTHER" id="PTHR43152:SF3">
    <property type="entry name" value="UVRABC SYSTEM PROTEIN A"/>
    <property type="match status" value="1"/>
</dbReference>
<dbReference type="EMBL" id="BARV01003435">
    <property type="protein sequence ID" value="GAI06964.1"/>
    <property type="molecule type" value="Genomic_DNA"/>
</dbReference>
<feature type="non-terminal residue" evidence="11">
    <location>
        <position position="1"/>
    </location>
</feature>
<evidence type="ECO:0000256" key="4">
    <source>
        <dbReference type="ARBA" id="ARBA00022741"/>
    </source>
</evidence>
<dbReference type="GO" id="GO:0004518">
    <property type="term" value="F:nuclease activity"/>
    <property type="evidence" value="ECO:0007669"/>
    <property type="project" value="UniProtKB-KW"/>
</dbReference>
<dbReference type="GO" id="GO:0003677">
    <property type="term" value="F:DNA binding"/>
    <property type="evidence" value="ECO:0007669"/>
    <property type="project" value="UniProtKB-KW"/>
</dbReference>
<dbReference type="AlphaFoldDB" id="X1MKW1"/>
<dbReference type="GO" id="GO:0005737">
    <property type="term" value="C:cytoplasm"/>
    <property type="evidence" value="ECO:0007669"/>
    <property type="project" value="UniProtKB-SubCell"/>
</dbReference>